<proteinExistence type="predicted"/>
<keyword evidence="13" id="KW-1185">Reference proteome</keyword>
<evidence type="ECO:0000256" key="1">
    <source>
        <dbReference type="ARBA" id="ARBA00012513"/>
    </source>
</evidence>
<feature type="domain" description="PASTA" evidence="11">
    <location>
        <begin position="507"/>
        <end position="573"/>
    </location>
</feature>
<dbReference type="InterPro" id="IPR011009">
    <property type="entry name" value="Kinase-like_dom_sf"/>
</dbReference>
<feature type="transmembrane region" description="Helical" evidence="9">
    <location>
        <begin position="343"/>
        <end position="364"/>
    </location>
</feature>
<comment type="catalytic activity">
    <reaction evidence="7">
        <text>L-threonyl-[protein] + ATP = O-phospho-L-threonyl-[protein] + ADP + H(+)</text>
        <dbReference type="Rhea" id="RHEA:46608"/>
        <dbReference type="Rhea" id="RHEA-COMP:11060"/>
        <dbReference type="Rhea" id="RHEA-COMP:11605"/>
        <dbReference type="ChEBI" id="CHEBI:15378"/>
        <dbReference type="ChEBI" id="CHEBI:30013"/>
        <dbReference type="ChEBI" id="CHEBI:30616"/>
        <dbReference type="ChEBI" id="CHEBI:61977"/>
        <dbReference type="ChEBI" id="CHEBI:456216"/>
        <dbReference type="EC" id="2.7.11.1"/>
    </reaction>
</comment>
<dbReference type="PROSITE" id="PS50011">
    <property type="entry name" value="PROTEIN_KINASE_DOM"/>
    <property type="match status" value="1"/>
</dbReference>
<dbReference type="Gene3D" id="3.30.200.20">
    <property type="entry name" value="Phosphorylase Kinase, domain 1"/>
    <property type="match status" value="1"/>
</dbReference>
<dbReference type="SMART" id="SM00740">
    <property type="entry name" value="PASTA"/>
    <property type="match status" value="4"/>
</dbReference>
<organism evidence="12 13">
    <name type="scientific">Protaetiibacter mangrovi</name>
    <dbReference type="NCBI Taxonomy" id="2970926"/>
    <lineage>
        <taxon>Bacteria</taxon>
        <taxon>Bacillati</taxon>
        <taxon>Actinomycetota</taxon>
        <taxon>Actinomycetes</taxon>
        <taxon>Micrococcales</taxon>
        <taxon>Microbacteriaceae</taxon>
        <taxon>Protaetiibacter</taxon>
    </lineage>
</organism>
<dbReference type="Proteomes" id="UP001205337">
    <property type="component" value="Unassembled WGS sequence"/>
</dbReference>
<accession>A0ABT1ZB77</accession>
<dbReference type="CDD" id="cd14014">
    <property type="entry name" value="STKc_PknB_like"/>
    <property type="match status" value="1"/>
</dbReference>
<gene>
    <name evidence="12" type="primary">pknB</name>
    <name evidence="12" type="ORF">NUH29_00145</name>
</gene>
<keyword evidence="9" id="KW-1133">Transmembrane helix</keyword>
<reference evidence="12 13" key="1">
    <citation type="submission" date="2022-08" db="EMBL/GenBank/DDBJ databases">
        <authorList>
            <person name="Li F."/>
        </authorList>
    </citation>
    <scope>NUCLEOTIDE SEQUENCE [LARGE SCALE GENOMIC DNA]</scope>
    <source>
        <strain evidence="12 13">10F1B-8-1</strain>
    </source>
</reference>
<evidence type="ECO:0000259" key="10">
    <source>
        <dbReference type="PROSITE" id="PS50011"/>
    </source>
</evidence>
<dbReference type="EMBL" id="JANTHX010000001">
    <property type="protein sequence ID" value="MCS0497961.1"/>
    <property type="molecule type" value="Genomic_DNA"/>
</dbReference>
<evidence type="ECO:0000256" key="3">
    <source>
        <dbReference type="ARBA" id="ARBA00022679"/>
    </source>
</evidence>
<evidence type="ECO:0000256" key="7">
    <source>
        <dbReference type="ARBA" id="ARBA00047899"/>
    </source>
</evidence>
<dbReference type="Gene3D" id="3.30.10.20">
    <property type="match status" value="4"/>
</dbReference>
<keyword evidence="5 12" id="KW-0418">Kinase</keyword>
<sequence length="644" mass="68442">MTTSTTDPLIGRLIDGRYQVRSRIARGGMATVYLATDLRLERRVAVKVMHGHLADDSQFKQRFIQEARSAARLAHPNVVNVFDQGQDEDSAYLVMEYLPGITLRDLLQEHGALTSEQTIDIAESVLAGLAAAHKAGIVHRDLKPENVLLADDGRIKIGDFGLARAASANTATGAALLGTIAYLSPELVTRGIADARSDIYAVGIMMYEMLTGEQPYKGEQPMQIAYQHANDSVPPPSNANARVPAELDELVLWATARDPEERPRDARVMLEQLRETETLLHTALPTAATAVQKTMVLPSARQNTAETQVLGARGAVATTQETAPVSPNAGRLRAKGDSRRRRGWLVFVLVLVLAIAAGGTGWWFGPGPGGHVTIPESIKGLSPEAATAELRALDLEVADSTEVFSVDVAQGLVADTDPPLGSSIRKGTPVVLQVSKGPKPTSIGPLAGQTLSAAEDAVDAANLVRDDDVEYVFSDQPEDVVLSAAVGETDISQGSTALLEGQKVDLVVSAGALPDIAGLSIEDATAKLTAAGLQVDPSEQRNYNDDVPKDAVIGIVDRGAVHPDDTVILDVSDGPQPIPVPDIVGRTWYEAKKMLTEAGLGFEYWNLKSQLLGDGAPSDAVVEAIDPDAGAELHKGDKVRVRLS</sequence>
<evidence type="ECO:0000256" key="2">
    <source>
        <dbReference type="ARBA" id="ARBA00022527"/>
    </source>
</evidence>
<dbReference type="Gene3D" id="1.10.510.10">
    <property type="entry name" value="Transferase(Phosphotransferase) domain 1"/>
    <property type="match status" value="1"/>
</dbReference>
<keyword evidence="9" id="KW-0812">Transmembrane</keyword>
<dbReference type="PANTHER" id="PTHR43289:SF34">
    <property type="entry name" value="SERINE_THREONINE-PROTEIN KINASE YBDM-RELATED"/>
    <property type="match status" value="1"/>
</dbReference>
<keyword evidence="6" id="KW-0067">ATP-binding</keyword>
<dbReference type="InterPro" id="IPR000719">
    <property type="entry name" value="Prot_kinase_dom"/>
</dbReference>
<dbReference type="RefSeq" id="WP_258796838.1">
    <property type="nucleotide sequence ID" value="NZ_JANTHX010000001.1"/>
</dbReference>
<dbReference type="PROSITE" id="PS51178">
    <property type="entry name" value="PASTA"/>
    <property type="match status" value="3"/>
</dbReference>
<keyword evidence="2" id="KW-0723">Serine/threonine-protein kinase</keyword>
<feature type="domain" description="PASTA" evidence="11">
    <location>
        <begin position="367"/>
        <end position="436"/>
    </location>
</feature>
<comment type="catalytic activity">
    <reaction evidence="8">
        <text>L-seryl-[protein] + ATP = O-phospho-L-seryl-[protein] + ADP + H(+)</text>
        <dbReference type="Rhea" id="RHEA:17989"/>
        <dbReference type="Rhea" id="RHEA-COMP:9863"/>
        <dbReference type="Rhea" id="RHEA-COMP:11604"/>
        <dbReference type="ChEBI" id="CHEBI:15378"/>
        <dbReference type="ChEBI" id="CHEBI:29999"/>
        <dbReference type="ChEBI" id="CHEBI:30616"/>
        <dbReference type="ChEBI" id="CHEBI:83421"/>
        <dbReference type="ChEBI" id="CHEBI:456216"/>
        <dbReference type="EC" id="2.7.11.1"/>
    </reaction>
</comment>
<dbReference type="NCBIfam" id="NF033483">
    <property type="entry name" value="PknB_PASTA_kin"/>
    <property type="match status" value="1"/>
</dbReference>
<dbReference type="SMART" id="SM00220">
    <property type="entry name" value="S_TKc"/>
    <property type="match status" value="1"/>
</dbReference>
<keyword evidence="3" id="KW-0808">Transferase</keyword>
<keyword evidence="4" id="KW-0547">Nucleotide-binding</keyword>
<dbReference type="GO" id="GO:0016301">
    <property type="term" value="F:kinase activity"/>
    <property type="evidence" value="ECO:0007669"/>
    <property type="project" value="UniProtKB-KW"/>
</dbReference>
<dbReference type="InterPro" id="IPR005543">
    <property type="entry name" value="PASTA_dom"/>
</dbReference>
<dbReference type="Pfam" id="PF03793">
    <property type="entry name" value="PASTA"/>
    <property type="match status" value="3"/>
</dbReference>
<dbReference type="InterPro" id="IPR008271">
    <property type="entry name" value="Ser/Thr_kinase_AS"/>
</dbReference>
<evidence type="ECO:0000256" key="5">
    <source>
        <dbReference type="ARBA" id="ARBA00022777"/>
    </source>
</evidence>
<evidence type="ECO:0000313" key="13">
    <source>
        <dbReference type="Proteomes" id="UP001205337"/>
    </source>
</evidence>
<evidence type="ECO:0000313" key="12">
    <source>
        <dbReference type="EMBL" id="MCS0497961.1"/>
    </source>
</evidence>
<evidence type="ECO:0000256" key="9">
    <source>
        <dbReference type="SAM" id="Phobius"/>
    </source>
</evidence>
<protein>
    <recommendedName>
        <fullName evidence="1">non-specific serine/threonine protein kinase</fullName>
        <ecNumber evidence="1">2.7.11.1</ecNumber>
    </recommendedName>
</protein>
<feature type="domain" description="Protein kinase" evidence="10">
    <location>
        <begin position="18"/>
        <end position="284"/>
    </location>
</feature>
<dbReference type="PANTHER" id="PTHR43289">
    <property type="entry name" value="MITOGEN-ACTIVATED PROTEIN KINASE KINASE KINASE 20-RELATED"/>
    <property type="match status" value="1"/>
</dbReference>
<dbReference type="EC" id="2.7.11.1" evidence="1"/>
<evidence type="ECO:0000259" key="11">
    <source>
        <dbReference type="PROSITE" id="PS51178"/>
    </source>
</evidence>
<evidence type="ECO:0000256" key="8">
    <source>
        <dbReference type="ARBA" id="ARBA00048679"/>
    </source>
</evidence>
<comment type="caution">
    <text evidence="12">The sequence shown here is derived from an EMBL/GenBank/DDBJ whole genome shotgun (WGS) entry which is preliminary data.</text>
</comment>
<evidence type="ECO:0000256" key="6">
    <source>
        <dbReference type="ARBA" id="ARBA00022840"/>
    </source>
</evidence>
<dbReference type="SUPFAM" id="SSF56112">
    <property type="entry name" value="Protein kinase-like (PK-like)"/>
    <property type="match status" value="1"/>
</dbReference>
<dbReference type="CDD" id="cd06577">
    <property type="entry name" value="PASTA_pknB"/>
    <property type="match status" value="4"/>
</dbReference>
<dbReference type="Pfam" id="PF00069">
    <property type="entry name" value="Pkinase"/>
    <property type="match status" value="1"/>
</dbReference>
<name>A0ABT1ZB77_9MICO</name>
<keyword evidence="9" id="KW-0472">Membrane</keyword>
<dbReference type="PROSITE" id="PS00108">
    <property type="entry name" value="PROTEIN_KINASE_ST"/>
    <property type="match status" value="1"/>
</dbReference>
<feature type="domain" description="PASTA" evidence="11">
    <location>
        <begin position="574"/>
        <end position="644"/>
    </location>
</feature>
<evidence type="ECO:0000256" key="4">
    <source>
        <dbReference type="ARBA" id="ARBA00022741"/>
    </source>
</evidence>